<reference evidence="1" key="1">
    <citation type="submission" date="2021-02" db="EMBL/GenBank/DDBJ databases">
        <authorList>
            <person name="Dougan E. K."/>
            <person name="Rhodes N."/>
            <person name="Thang M."/>
            <person name="Chan C."/>
        </authorList>
    </citation>
    <scope>NUCLEOTIDE SEQUENCE</scope>
</reference>
<sequence length="73" mass="7739">ICFFLTPGDAVRAQRSSKAGSLAQAAASQRLWAAHASRVFGLCGETSCCGPCGEHGEHPGQAEDWQSAFSLWE</sequence>
<evidence type="ECO:0000313" key="2">
    <source>
        <dbReference type="Proteomes" id="UP000626109"/>
    </source>
</evidence>
<dbReference type="AlphaFoldDB" id="A0A813IJJ0"/>
<comment type="caution">
    <text evidence="1">The sequence shown here is derived from an EMBL/GenBank/DDBJ whole genome shotgun (WGS) entry which is preliminary data.</text>
</comment>
<evidence type="ECO:0000313" key="1">
    <source>
        <dbReference type="EMBL" id="CAE8651103.1"/>
    </source>
</evidence>
<dbReference type="EMBL" id="CAJNNW010009598">
    <property type="protein sequence ID" value="CAE8651103.1"/>
    <property type="molecule type" value="Genomic_DNA"/>
</dbReference>
<feature type="non-terminal residue" evidence="1">
    <location>
        <position position="1"/>
    </location>
</feature>
<protein>
    <submittedName>
        <fullName evidence="1">Uncharacterized protein</fullName>
    </submittedName>
</protein>
<accession>A0A813IJJ0</accession>
<feature type="non-terminal residue" evidence="1">
    <location>
        <position position="73"/>
    </location>
</feature>
<gene>
    <name evidence="1" type="ORF">PGLA2088_LOCUS8842</name>
</gene>
<name>A0A813IJJ0_POLGL</name>
<proteinExistence type="predicted"/>
<dbReference type="Proteomes" id="UP000626109">
    <property type="component" value="Unassembled WGS sequence"/>
</dbReference>
<organism evidence="1 2">
    <name type="scientific">Polarella glacialis</name>
    <name type="common">Dinoflagellate</name>
    <dbReference type="NCBI Taxonomy" id="89957"/>
    <lineage>
        <taxon>Eukaryota</taxon>
        <taxon>Sar</taxon>
        <taxon>Alveolata</taxon>
        <taxon>Dinophyceae</taxon>
        <taxon>Suessiales</taxon>
        <taxon>Suessiaceae</taxon>
        <taxon>Polarella</taxon>
    </lineage>
</organism>